<dbReference type="OrthoDB" id="1033810at2"/>
<keyword evidence="3" id="KW-0808">Transferase</keyword>
<evidence type="ECO:0000256" key="1">
    <source>
        <dbReference type="ARBA" id="ARBA00003531"/>
    </source>
</evidence>
<dbReference type="SUPFAM" id="SSF52540">
    <property type="entry name" value="P-loop containing nucleoside triphosphate hydrolases"/>
    <property type="match status" value="1"/>
</dbReference>
<dbReference type="AlphaFoldDB" id="A0A1E5HCV3"/>
<organism evidence="7 8">
    <name type="scientific">Enterococcus ureilyticus</name>
    <dbReference type="NCBI Taxonomy" id="1131292"/>
    <lineage>
        <taxon>Bacteria</taxon>
        <taxon>Bacillati</taxon>
        <taxon>Bacillota</taxon>
        <taxon>Bacilli</taxon>
        <taxon>Lactobacillales</taxon>
        <taxon>Enterococcaceae</taxon>
        <taxon>Enterococcus</taxon>
    </lineage>
</organism>
<keyword evidence="8" id="KW-1185">Reference proteome</keyword>
<evidence type="ECO:0000256" key="2">
    <source>
        <dbReference type="ARBA" id="ARBA00005790"/>
    </source>
</evidence>
<proteinExistence type="inferred from homology"/>
<dbReference type="SMART" id="SM00072">
    <property type="entry name" value="GuKc"/>
    <property type="match status" value="1"/>
</dbReference>
<keyword evidence="4 7" id="KW-0418">Kinase</keyword>
<dbReference type="InterPro" id="IPR027417">
    <property type="entry name" value="P-loop_NTPase"/>
</dbReference>
<feature type="domain" description="Guanylate kinase-like" evidence="6">
    <location>
        <begin position="8"/>
        <end position="187"/>
    </location>
</feature>
<comment type="similarity">
    <text evidence="2">Belongs to the guanylate kinase family.</text>
</comment>
<dbReference type="InterPro" id="IPR008145">
    <property type="entry name" value="GK/Ca_channel_bsu"/>
</dbReference>
<dbReference type="GO" id="GO:0004385">
    <property type="term" value="F:GMP kinase activity"/>
    <property type="evidence" value="ECO:0007669"/>
    <property type="project" value="UniProtKB-EC"/>
</dbReference>
<dbReference type="PANTHER" id="PTHR23117">
    <property type="entry name" value="GUANYLATE KINASE-RELATED"/>
    <property type="match status" value="1"/>
</dbReference>
<dbReference type="InterPro" id="IPR008144">
    <property type="entry name" value="Guanylate_kin-like_dom"/>
</dbReference>
<dbReference type="Gene3D" id="3.40.50.300">
    <property type="entry name" value="P-loop containing nucleotide triphosphate hydrolases"/>
    <property type="match status" value="1"/>
</dbReference>
<protein>
    <submittedName>
        <fullName evidence="7">Guanylate kinase</fullName>
    </submittedName>
</protein>
<evidence type="ECO:0000256" key="3">
    <source>
        <dbReference type="ARBA" id="ARBA00022679"/>
    </source>
</evidence>
<evidence type="ECO:0000259" key="6">
    <source>
        <dbReference type="PROSITE" id="PS50052"/>
    </source>
</evidence>
<dbReference type="RefSeq" id="WP_069639833.1">
    <property type="nucleotide sequence ID" value="NZ_JAFBEZ010000002.1"/>
</dbReference>
<evidence type="ECO:0000256" key="5">
    <source>
        <dbReference type="ARBA" id="ARBA00048594"/>
    </source>
</evidence>
<dbReference type="STRING" id="1131292.BCR24_02175"/>
<dbReference type="EMBL" id="MIKC01000012">
    <property type="protein sequence ID" value="OEG22666.1"/>
    <property type="molecule type" value="Genomic_DNA"/>
</dbReference>
<sequence>MKRKRLKYPFFVIIGPSGSGKTSVAEAVFPAEFKVISHTTRPIRKEEKDGIDYYFETKEQFKKLVDTDALAENDQYHGYQYGVGIEELIRKTTSHFAYDVLTIDGFQQIERQFGNKVIPIFFKVSKKNILARLQTREDDNETVKERSALYDVEAQNIEKVITYPNHCIINADQPFETVIDELKSVIMARNLLLD</sequence>
<dbReference type="GO" id="GO:0005829">
    <property type="term" value="C:cytosol"/>
    <property type="evidence" value="ECO:0007669"/>
    <property type="project" value="TreeGrafter"/>
</dbReference>
<comment type="catalytic activity">
    <reaction evidence="5">
        <text>GMP + ATP = GDP + ADP</text>
        <dbReference type="Rhea" id="RHEA:20780"/>
        <dbReference type="ChEBI" id="CHEBI:30616"/>
        <dbReference type="ChEBI" id="CHEBI:58115"/>
        <dbReference type="ChEBI" id="CHEBI:58189"/>
        <dbReference type="ChEBI" id="CHEBI:456216"/>
        <dbReference type="EC" id="2.7.4.8"/>
    </reaction>
</comment>
<dbReference type="Pfam" id="PF00625">
    <property type="entry name" value="Guanylate_kin"/>
    <property type="match status" value="1"/>
</dbReference>
<evidence type="ECO:0000313" key="7">
    <source>
        <dbReference type="EMBL" id="OEG22666.1"/>
    </source>
</evidence>
<evidence type="ECO:0000256" key="4">
    <source>
        <dbReference type="ARBA" id="ARBA00022777"/>
    </source>
</evidence>
<comment type="function">
    <text evidence="1">Essential for recycling GMP and indirectly, cGMP.</text>
</comment>
<name>A0A1E5HCV3_9ENTE</name>
<accession>A0A1E5HCV3</accession>
<dbReference type="PROSITE" id="PS50052">
    <property type="entry name" value="GUANYLATE_KINASE_2"/>
    <property type="match status" value="1"/>
</dbReference>
<dbReference type="PANTHER" id="PTHR23117:SF13">
    <property type="entry name" value="GUANYLATE KINASE"/>
    <property type="match status" value="1"/>
</dbReference>
<comment type="caution">
    <text evidence="7">The sequence shown here is derived from an EMBL/GenBank/DDBJ whole genome shotgun (WGS) entry which is preliminary data.</text>
</comment>
<reference evidence="8" key="1">
    <citation type="submission" date="2016-09" db="EMBL/GenBank/DDBJ databases">
        <authorList>
            <person name="Gulvik C.A."/>
        </authorList>
    </citation>
    <scope>NUCLEOTIDE SEQUENCE [LARGE SCALE GENOMIC DNA]</scope>
    <source>
        <strain evidence="8">LMG 26676</strain>
    </source>
</reference>
<dbReference type="Proteomes" id="UP000094469">
    <property type="component" value="Unassembled WGS sequence"/>
</dbReference>
<gene>
    <name evidence="7" type="ORF">BCR24_02175</name>
</gene>
<evidence type="ECO:0000313" key="8">
    <source>
        <dbReference type="Proteomes" id="UP000094469"/>
    </source>
</evidence>